<reference evidence="1" key="1">
    <citation type="submission" date="2020-04" db="EMBL/GenBank/DDBJ databases">
        <authorList>
            <person name="Chiriac C."/>
            <person name="Salcher M."/>
            <person name="Ghai R."/>
            <person name="Kavagutti S V."/>
        </authorList>
    </citation>
    <scope>NUCLEOTIDE SEQUENCE</scope>
</reference>
<dbReference type="EMBL" id="LR796697">
    <property type="protein sequence ID" value="CAB4159978.1"/>
    <property type="molecule type" value="Genomic_DNA"/>
</dbReference>
<protein>
    <submittedName>
        <fullName evidence="1">Clamp loader small subunit</fullName>
    </submittedName>
</protein>
<proteinExistence type="predicted"/>
<name>A0A6J5NSC0_9CAUD</name>
<sequence length="149" mass="17677">MAEEKKGATIFDFIDGLTHKKKEWNKWSETDQKKFSVYIVNRWLSMRMEFTELVNEFQTYTIGLLRPQETYRLYHEFLPASKGFAKYIKGKSEDKYEKALVEQVAEHYQVAKSEAADYLDLMDKMQCERILTMYGYSEGDKKKLLKGIK</sequence>
<organism evidence="1">
    <name type="scientific">uncultured Caudovirales phage</name>
    <dbReference type="NCBI Taxonomy" id="2100421"/>
    <lineage>
        <taxon>Viruses</taxon>
        <taxon>Duplodnaviria</taxon>
        <taxon>Heunggongvirae</taxon>
        <taxon>Uroviricota</taxon>
        <taxon>Caudoviricetes</taxon>
        <taxon>Peduoviridae</taxon>
        <taxon>Maltschvirus</taxon>
        <taxon>Maltschvirus maltsch</taxon>
    </lineage>
</organism>
<evidence type="ECO:0000313" key="1">
    <source>
        <dbReference type="EMBL" id="CAB4159978.1"/>
    </source>
</evidence>
<dbReference type="InterPro" id="IPR031868">
    <property type="entry name" value="Phage_clamp_gp62"/>
</dbReference>
<dbReference type="Pfam" id="PF16790">
    <property type="entry name" value="Phage_clamp_A"/>
    <property type="match status" value="1"/>
</dbReference>
<gene>
    <name evidence="1" type="ORF">UFOVP723_24</name>
</gene>
<dbReference type="GO" id="GO:0003677">
    <property type="term" value="F:DNA binding"/>
    <property type="evidence" value="ECO:0007669"/>
    <property type="project" value="InterPro"/>
</dbReference>
<dbReference type="GO" id="GO:0006260">
    <property type="term" value="P:DNA replication"/>
    <property type="evidence" value="ECO:0007669"/>
    <property type="project" value="InterPro"/>
</dbReference>
<accession>A0A6J5NSC0</accession>